<comment type="catalytic activity">
    <reaction evidence="9">
        <text>L-seryl-[protein] + UDP-N-acetyl-alpha-D-glucosamine = 3-O-(N-acetyl-beta-D-glucosaminyl)-L-seryl-[protein] + UDP + H(+)</text>
        <dbReference type="Rhea" id="RHEA:48904"/>
        <dbReference type="Rhea" id="RHEA-COMP:9863"/>
        <dbReference type="Rhea" id="RHEA-COMP:12251"/>
        <dbReference type="ChEBI" id="CHEBI:15378"/>
        <dbReference type="ChEBI" id="CHEBI:29999"/>
        <dbReference type="ChEBI" id="CHEBI:57705"/>
        <dbReference type="ChEBI" id="CHEBI:58223"/>
        <dbReference type="ChEBI" id="CHEBI:90838"/>
        <dbReference type="EC" id="2.4.1.255"/>
    </reaction>
</comment>
<evidence type="ECO:0000313" key="14">
    <source>
        <dbReference type="Proteomes" id="UP001610446"/>
    </source>
</evidence>
<dbReference type="PANTHER" id="PTHR20961:SF148">
    <property type="entry name" value="EGF DOMAIN-SPECIFIC O-LINKED N-ACETYLGLUCOSAMINE TRANSFERASE"/>
    <property type="match status" value="1"/>
</dbReference>
<keyword evidence="11" id="KW-0812">Transmembrane</keyword>
<evidence type="ECO:0000256" key="5">
    <source>
        <dbReference type="ARBA" id="ARBA00022824"/>
    </source>
</evidence>
<evidence type="ECO:0000259" key="12">
    <source>
        <dbReference type="Pfam" id="PF04577"/>
    </source>
</evidence>
<evidence type="ECO:0000256" key="8">
    <source>
        <dbReference type="ARBA" id="ARBA00042574"/>
    </source>
</evidence>
<organism evidence="13 14">
    <name type="scientific">Aspergillus pseudoustus</name>
    <dbReference type="NCBI Taxonomy" id="1810923"/>
    <lineage>
        <taxon>Eukaryota</taxon>
        <taxon>Fungi</taxon>
        <taxon>Dikarya</taxon>
        <taxon>Ascomycota</taxon>
        <taxon>Pezizomycotina</taxon>
        <taxon>Eurotiomycetes</taxon>
        <taxon>Eurotiomycetidae</taxon>
        <taxon>Eurotiales</taxon>
        <taxon>Aspergillaceae</taxon>
        <taxon>Aspergillus</taxon>
        <taxon>Aspergillus subgen. Nidulantes</taxon>
    </lineage>
</organism>
<evidence type="ECO:0000313" key="13">
    <source>
        <dbReference type="EMBL" id="KAL2850711.1"/>
    </source>
</evidence>
<evidence type="ECO:0000256" key="1">
    <source>
        <dbReference type="ARBA" id="ARBA00011970"/>
    </source>
</evidence>
<dbReference type="PANTHER" id="PTHR20961">
    <property type="entry name" value="GLYCOSYLTRANSFERASE"/>
    <property type="match status" value="1"/>
</dbReference>
<feature type="transmembrane region" description="Helical" evidence="11">
    <location>
        <begin position="12"/>
        <end position="29"/>
    </location>
</feature>
<sequence length="487" mass="55278">MGAYKLPSPRRAILAGVTLIVIILVLLSSNPYHPFGVDNDVVQSAPPNAHAPGRDEPQRLDALGLPVDYSLPFDEPSFCAERFGLSYIENLRNSATRYCTEQSDSQLTCFHSTTASDRIDTFCLGQNAMFDITSRKFVMQCELDEPRISKPYYRRPNFNNFPGYWYETGPKVIFRDWVRLSGNLLQAASSEPRDFTILVKREMGHNLWHSLMEIFSMTMSIDVLRITAQHDSGLGQRPLLADVDMANVQVVLLDDIEDGPFLDLWSLLSNRRPVRVKELSKDSTLQNIVVPLPGGSNPFWQGDWSIHSCEDSVLLRTFSRRVLDFYGLSSPQPRRGSQVVLTFIDRTTTRRLLNSEIFLAELRTKYPHVTIQSYDFAGVPLKRQLEIVQNTDILLGVHGAGLTHGFFLSPRSAMVEILPPKLNHKGFRNIASLMDVGYFSAHGDKVSTVKRGWQEDDVYIDKERFMVLMEAAIKSMYNKGERNYDTV</sequence>
<gene>
    <name evidence="13" type="ORF">BJY01DRAFT_209582</name>
</gene>
<feature type="domain" description="Glycosyltransferase 61 catalytic" evidence="12">
    <location>
        <begin position="315"/>
        <end position="415"/>
    </location>
</feature>
<name>A0ABR4KEK9_9EURO</name>
<dbReference type="InterPro" id="IPR049625">
    <property type="entry name" value="Glyco_transf_61_cat"/>
</dbReference>
<dbReference type="InterPro" id="IPR007657">
    <property type="entry name" value="Glycosyltransferase_61"/>
</dbReference>
<dbReference type="Proteomes" id="UP001610446">
    <property type="component" value="Unassembled WGS sequence"/>
</dbReference>
<dbReference type="Pfam" id="PF04577">
    <property type="entry name" value="Glyco_transf_61"/>
    <property type="match status" value="1"/>
</dbReference>
<accession>A0ABR4KEK9</accession>
<evidence type="ECO:0000256" key="4">
    <source>
        <dbReference type="ARBA" id="ARBA00022729"/>
    </source>
</evidence>
<keyword evidence="11" id="KW-0472">Membrane</keyword>
<protein>
    <recommendedName>
        <fullName evidence="7">EGF domain-specific O-linked N-acetylglucosamine transferase</fullName>
        <ecNumber evidence="1">2.4.1.255</ecNumber>
    </recommendedName>
    <alternativeName>
        <fullName evidence="8">Extracellular O-linked N-acetylglucosamine transferase</fullName>
    </alternativeName>
</protein>
<evidence type="ECO:0000256" key="2">
    <source>
        <dbReference type="ARBA" id="ARBA00022676"/>
    </source>
</evidence>
<comment type="caution">
    <text evidence="13">The sequence shown here is derived from an EMBL/GenBank/DDBJ whole genome shotgun (WGS) entry which is preliminary data.</text>
</comment>
<keyword evidence="3" id="KW-0808">Transferase</keyword>
<evidence type="ECO:0000256" key="7">
    <source>
        <dbReference type="ARBA" id="ARBA00040944"/>
    </source>
</evidence>
<reference evidence="13 14" key="1">
    <citation type="submission" date="2024-07" db="EMBL/GenBank/DDBJ databases">
        <title>Section-level genome sequencing and comparative genomics of Aspergillus sections Usti and Cavernicolus.</title>
        <authorList>
            <consortium name="Lawrence Berkeley National Laboratory"/>
            <person name="Nybo J.L."/>
            <person name="Vesth T.C."/>
            <person name="Theobald S."/>
            <person name="Frisvad J.C."/>
            <person name="Larsen T.O."/>
            <person name="Kjaerboelling I."/>
            <person name="Rothschild-Mancinelli K."/>
            <person name="Lyhne E.K."/>
            <person name="Kogle M.E."/>
            <person name="Barry K."/>
            <person name="Clum A."/>
            <person name="Na H."/>
            <person name="Ledsgaard L."/>
            <person name="Lin J."/>
            <person name="Lipzen A."/>
            <person name="Kuo A."/>
            <person name="Riley R."/>
            <person name="Mondo S."/>
            <person name="Labutti K."/>
            <person name="Haridas S."/>
            <person name="Pangalinan J."/>
            <person name="Salamov A.A."/>
            <person name="Simmons B.A."/>
            <person name="Magnuson J.K."/>
            <person name="Chen J."/>
            <person name="Drula E."/>
            <person name="Henrissat B."/>
            <person name="Wiebenga A."/>
            <person name="Lubbers R.J."/>
            <person name="Gomes A.C."/>
            <person name="Makela M.R."/>
            <person name="Stajich J."/>
            <person name="Grigoriev I.V."/>
            <person name="Mortensen U.H."/>
            <person name="De Vries R.P."/>
            <person name="Baker S.E."/>
            <person name="Andersen M.R."/>
        </authorList>
    </citation>
    <scope>NUCLEOTIDE SEQUENCE [LARGE SCALE GENOMIC DNA]</scope>
    <source>
        <strain evidence="13 14">CBS 123904</strain>
    </source>
</reference>
<keyword evidence="11" id="KW-1133">Transmembrane helix</keyword>
<keyword evidence="14" id="KW-1185">Reference proteome</keyword>
<proteinExistence type="predicted"/>
<evidence type="ECO:0000256" key="3">
    <source>
        <dbReference type="ARBA" id="ARBA00022679"/>
    </source>
</evidence>
<keyword evidence="6" id="KW-0325">Glycoprotein</keyword>
<keyword evidence="2" id="KW-0328">Glycosyltransferase</keyword>
<evidence type="ECO:0000256" key="6">
    <source>
        <dbReference type="ARBA" id="ARBA00023180"/>
    </source>
</evidence>
<evidence type="ECO:0000256" key="11">
    <source>
        <dbReference type="SAM" id="Phobius"/>
    </source>
</evidence>
<evidence type="ECO:0000256" key="9">
    <source>
        <dbReference type="ARBA" id="ARBA00048317"/>
    </source>
</evidence>
<evidence type="ECO:0000256" key="10">
    <source>
        <dbReference type="ARBA" id="ARBA00049432"/>
    </source>
</evidence>
<dbReference type="EMBL" id="JBFXLU010000034">
    <property type="protein sequence ID" value="KAL2850711.1"/>
    <property type="molecule type" value="Genomic_DNA"/>
</dbReference>
<keyword evidence="4" id="KW-0732">Signal</keyword>
<comment type="catalytic activity">
    <reaction evidence="10">
        <text>L-threonyl-[protein] + UDP-N-acetyl-alpha-D-glucosamine = 3-O-(N-acetyl-beta-D-glucosaminyl)-L-threonyl-[protein] + UDP + H(+)</text>
        <dbReference type="Rhea" id="RHEA:48908"/>
        <dbReference type="Rhea" id="RHEA-COMP:11060"/>
        <dbReference type="Rhea" id="RHEA-COMP:12252"/>
        <dbReference type="ChEBI" id="CHEBI:15378"/>
        <dbReference type="ChEBI" id="CHEBI:30013"/>
        <dbReference type="ChEBI" id="CHEBI:57705"/>
        <dbReference type="ChEBI" id="CHEBI:58223"/>
        <dbReference type="ChEBI" id="CHEBI:90840"/>
        <dbReference type="EC" id="2.4.1.255"/>
    </reaction>
</comment>
<dbReference type="EC" id="2.4.1.255" evidence="1"/>
<keyword evidence="5" id="KW-0256">Endoplasmic reticulum</keyword>